<name>A0A2S5DJW3_9NEIS</name>
<accession>A0A2S5DJW3</accession>
<dbReference type="Pfam" id="PF00497">
    <property type="entry name" value="SBP_bac_3"/>
    <property type="match status" value="1"/>
</dbReference>
<sequence length="254" mass="27609">MRKTIWLALCLLQAQACAGGGREMEFVSQPFPPFIIQEPSGRVSGALVDILHEACRRLEWRCSMHMMVWKRALLMIEQGSADGLLLAQDVPERRAAMALSRAVVASGYALFGLAGSARPYRAPSDLSGRTVAVYGPSLSQTNCERLLKGVPGVDMAVELDSETVMRKLSAGRYGKDGLAFSNLDVARSIILANHYAGVRQVAQIQSLTYHFGLTRSRLQPGVAEAMERTLAAMCLDHTLQRLSGPYGVQAAACR</sequence>
<reference evidence="5" key="1">
    <citation type="submission" date="2018-02" db="EMBL/GenBank/DDBJ databases">
        <authorList>
            <person name="O'Hara-Hanley K."/>
            <person name="Soby S."/>
        </authorList>
    </citation>
    <scope>NUCLEOTIDE SEQUENCE [LARGE SCALE GENOMIC DNA]</scope>
    <source>
        <strain evidence="5">MWU14-2602</strain>
    </source>
</reference>
<dbReference type="Proteomes" id="UP000237082">
    <property type="component" value="Unassembled WGS sequence"/>
</dbReference>
<feature type="domain" description="Solute-binding protein family 3/N-terminal" evidence="3">
    <location>
        <begin position="27"/>
        <end position="246"/>
    </location>
</feature>
<feature type="chain" id="PRO_5015745318" description="Solute-binding protein family 3/N-terminal domain-containing protein" evidence="2">
    <location>
        <begin position="19"/>
        <end position="254"/>
    </location>
</feature>
<evidence type="ECO:0000256" key="2">
    <source>
        <dbReference type="SAM" id="SignalP"/>
    </source>
</evidence>
<dbReference type="EMBL" id="PQWB01000012">
    <property type="protein sequence ID" value="POZ63356.1"/>
    <property type="molecule type" value="Genomic_DNA"/>
</dbReference>
<protein>
    <recommendedName>
        <fullName evidence="3">Solute-binding protein family 3/N-terminal domain-containing protein</fullName>
    </recommendedName>
</protein>
<gene>
    <name evidence="4" type="ORF">C2I19_03090</name>
</gene>
<evidence type="ECO:0000313" key="5">
    <source>
        <dbReference type="Proteomes" id="UP000237082"/>
    </source>
</evidence>
<comment type="caution">
    <text evidence="4">The sequence shown here is derived from an EMBL/GenBank/DDBJ whole genome shotgun (WGS) entry which is preliminary data.</text>
</comment>
<keyword evidence="1 2" id="KW-0732">Signal</keyword>
<organism evidence="4 5">
    <name type="scientific">Chromobacterium alticapitis</name>
    <dbReference type="NCBI Taxonomy" id="2073169"/>
    <lineage>
        <taxon>Bacteria</taxon>
        <taxon>Pseudomonadati</taxon>
        <taxon>Pseudomonadota</taxon>
        <taxon>Betaproteobacteria</taxon>
        <taxon>Neisseriales</taxon>
        <taxon>Chromobacteriaceae</taxon>
        <taxon>Chromobacterium</taxon>
    </lineage>
</organism>
<dbReference type="OrthoDB" id="5457351at2"/>
<dbReference type="PANTHER" id="PTHR35936:SF25">
    <property type="entry name" value="ABC TRANSPORTER SUBSTRATE-BINDING PROTEIN"/>
    <property type="match status" value="1"/>
</dbReference>
<dbReference type="PANTHER" id="PTHR35936">
    <property type="entry name" value="MEMBRANE-BOUND LYTIC MUREIN TRANSGLYCOSYLASE F"/>
    <property type="match status" value="1"/>
</dbReference>
<evidence type="ECO:0000313" key="4">
    <source>
        <dbReference type="EMBL" id="POZ63356.1"/>
    </source>
</evidence>
<dbReference type="Gene3D" id="3.40.190.10">
    <property type="entry name" value="Periplasmic binding protein-like II"/>
    <property type="match status" value="2"/>
</dbReference>
<feature type="signal peptide" evidence="2">
    <location>
        <begin position="1"/>
        <end position="18"/>
    </location>
</feature>
<evidence type="ECO:0000256" key="1">
    <source>
        <dbReference type="ARBA" id="ARBA00022729"/>
    </source>
</evidence>
<keyword evidence="5" id="KW-1185">Reference proteome</keyword>
<evidence type="ECO:0000259" key="3">
    <source>
        <dbReference type="Pfam" id="PF00497"/>
    </source>
</evidence>
<dbReference type="AlphaFoldDB" id="A0A2S5DJW3"/>
<dbReference type="InterPro" id="IPR001638">
    <property type="entry name" value="Solute-binding_3/MltF_N"/>
</dbReference>
<proteinExistence type="predicted"/>
<dbReference type="SUPFAM" id="SSF53850">
    <property type="entry name" value="Periplasmic binding protein-like II"/>
    <property type="match status" value="1"/>
</dbReference>
<dbReference type="RefSeq" id="WP_103901260.1">
    <property type="nucleotide sequence ID" value="NZ_PQWB01000012.1"/>
</dbReference>